<organism evidence="2">
    <name type="scientific">Aphanomyces invadans</name>
    <dbReference type="NCBI Taxonomy" id="157072"/>
    <lineage>
        <taxon>Eukaryota</taxon>
        <taxon>Sar</taxon>
        <taxon>Stramenopiles</taxon>
        <taxon>Oomycota</taxon>
        <taxon>Saprolegniomycetes</taxon>
        <taxon>Saprolegniales</taxon>
        <taxon>Verrucalvaceae</taxon>
        <taxon>Aphanomyces</taxon>
    </lineage>
</organism>
<dbReference type="OrthoDB" id="10608416at2759"/>
<feature type="region of interest" description="Disordered" evidence="1">
    <location>
        <begin position="1"/>
        <end position="51"/>
    </location>
</feature>
<sequence length="212" mass="23572">MTLRLQTPGPLRLSPLDRASDNLPNSLPLNPAFTPLPPQATPPQSVQAPHGHCVHHPTLQHIDGLIDKQANPDQPDESWYLVQWLHPSTTFANKEWVFEGELENFSLDSAKALLEKYLALPASQRTVDFMKWRRNSGDWLMIGANDDNTCLVAALHQACDLLDLAFSFTAEDLQDYKDAQGLFRLREFPTADADGDEAAEALELDGALMFGP</sequence>
<name>A0A024T7R9_9STRA</name>
<reference evidence="2" key="1">
    <citation type="submission" date="2013-12" db="EMBL/GenBank/DDBJ databases">
        <title>The Genome Sequence of Aphanomyces invadans NJM9701.</title>
        <authorList>
            <consortium name="The Broad Institute Genomics Platform"/>
            <person name="Russ C."/>
            <person name="Tyler B."/>
            <person name="van West P."/>
            <person name="Dieguez-Uribeondo J."/>
            <person name="Young S.K."/>
            <person name="Zeng Q."/>
            <person name="Gargeya S."/>
            <person name="Fitzgerald M."/>
            <person name="Abouelleil A."/>
            <person name="Alvarado L."/>
            <person name="Chapman S.B."/>
            <person name="Gainer-Dewar J."/>
            <person name="Goldberg J."/>
            <person name="Griggs A."/>
            <person name="Gujja S."/>
            <person name="Hansen M."/>
            <person name="Howarth C."/>
            <person name="Imamovic A."/>
            <person name="Ireland A."/>
            <person name="Larimer J."/>
            <person name="McCowan C."/>
            <person name="Murphy C."/>
            <person name="Pearson M."/>
            <person name="Poon T.W."/>
            <person name="Priest M."/>
            <person name="Roberts A."/>
            <person name="Saif S."/>
            <person name="Shea T."/>
            <person name="Sykes S."/>
            <person name="Wortman J."/>
            <person name="Nusbaum C."/>
            <person name="Birren B."/>
        </authorList>
    </citation>
    <scope>NUCLEOTIDE SEQUENCE [LARGE SCALE GENOMIC DNA]</scope>
    <source>
        <strain evidence="2">NJM9701</strain>
    </source>
</reference>
<accession>A0A024T7R9</accession>
<dbReference type="RefSeq" id="XP_008881461.1">
    <property type="nucleotide sequence ID" value="XM_008883239.1"/>
</dbReference>
<protein>
    <submittedName>
        <fullName evidence="2">Uncharacterized protein</fullName>
    </submittedName>
</protein>
<proteinExistence type="predicted"/>
<dbReference type="AlphaFoldDB" id="A0A024T7R9"/>
<dbReference type="VEuPathDB" id="FungiDB:H310_15252"/>
<dbReference type="EMBL" id="KI914210">
    <property type="protein sequence ID" value="ETV89908.1"/>
    <property type="molecule type" value="Genomic_DNA"/>
</dbReference>
<dbReference type="GeneID" id="20092302"/>
<evidence type="ECO:0000313" key="2">
    <source>
        <dbReference type="EMBL" id="ETV89908.1"/>
    </source>
</evidence>
<evidence type="ECO:0000256" key="1">
    <source>
        <dbReference type="SAM" id="MobiDB-lite"/>
    </source>
</evidence>
<gene>
    <name evidence="2" type="ORF">H310_15252</name>
</gene>